<proteinExistence type="predicted"/>
<organism evidence="1">
    <name type="scientific">Pseudomonas phage HRDY3</name>
    <dbReference type="NCBI Taxonomy" id="3236930"/>
    <lineage>
        <taxon>Viruses</taxon>
    </lineage>
</organism>
<sequence>MGDQTEQILEETGEESSVDISTWRVTDFALTVNGVTAGDPRLSQFTTFVQRLVASVNDRDSEMVVYPTRESTLNFLEVLETQVLDKYKLVFMWTCEIEAVDIVNEESAMHIQLYPYDHAEIFGYKLQ</sequence>
<accession>A0AB39CE82</accession>
<name>A0AB39CE82_9VIRU</name>
<reference evidence="1" key="1">
    <citation type="submission" date="2024-07" db="EMBL/GenBank/DDBJ databases">
        <authorList>
            <person name="Bringhurst R.M."/>
            <person name="Homer T.E."/>
        </authorList>
    </citation>
    <scope>NUCLEOTIDE SEQUENCE</scope>
</reference>
<dbReference type="EMBL" id="PQ015379">
    <property type="protein sequence ID" value="XDJ15206.1"/>
    <property type="molecule type" value="Genomic_DNA"/>
</dbReference>
<evidence type="ECO:0000313" key="1">
    <source>
        <dbReference type="EMBL" id="XDJ15206.1"/>
    </source>
</evidence>
<protein>
    <submittedName>
        <fullName evidence="1">Uncharacterized protein</fullName>
    </submittedName>
</protein>